<evidence type="ECO:0000256" key="7">
    <source>
        <dbReference type="ARBA" id="ARBA00022989"/>
    </source>
</evidence>
<dbReference type="InterPro" id="IPR035906">
    <property type="entry name" value="MetI-like_sf"/>
</dbReference>
<dbReference type="PROSITE" id="PS50928">
    <property type="entry name" value="ABC_TM1"/>
    <property type="match status" value="1"/>
</dbReference>
<keyword evidence="4" id="KW-1003">Cell membrane</keyword>
<feature type="transmembrane region" description="Helical" evidence="9">
    <location>
        <begin position="74"/>
        <end position="96"/>
    </location>
</feature>
<dbReference type="InterPro" id="IPR000515">
    <property type="entry name" value="MetI-like"/>
</dbReference>
<dbReference type="EMBL" id="SRYE01000002">
    <property type="protein sequence ID" value="TGY62594.1"/>
    <property type="molecule type" value="Genomic_DNA"/>
</dbReference>
<evidence type="ECO:0000256" key="5">
    <source>
        <dbReference type="ARBA" id="ARBA00022692"/>
    </source>
</evidence>
<dbReference type="PANTHER" id="PTHR30614:SF20">
    <property type="entry name" value="GLUTAMINE TRANSPORT SYSTEM PERMEASE PROTEIN GLNP"/>
    <property type="match status" value="1"/>
</dbReference>
<evidence type="ECO:0000313" key="12">
    <source>
        <dbReference type="Proteomes" id="UP000310263"/>
    </source>
</evidence>
<dbReference type="InterPro" id="IPR043429">
    <property type="entry name" value="ArtM/GltK/GlnP/TcyL/YhdX-like"/>
</dbReference>
<evidence type="ECO:0000256" key="8">
    <source>
        <dbReference type="ARBA" id="ARBA00023136"/>
    </source>
</evidence>
<dbReference type="AlphaFoldDB" id="A0A4S2F5P2"/>
<dbReference type="InterPro" id="IPR010065">
    <property type="entry name" value="AA_ABC_transptr_permease_3TM"/>
</dbReference>
<comment type="caution">
    <text evidence="11">The sequence shown here is derived from an EMBL/GenBank/DDBJ whole genome shotgun (WGS) entry which is preliminary data.</text>
</comment>
<keyword evidence="6" id="KW-0029">Amino-acid transport</keyword>
<feature type="transmembrane region" description="Helical" evidence="9">
    <location>
        <begin position="244"/>
        <end position="265"/>
    </location>
</feature>
<evidence type="ECO:0000256" key="2">
    <source>
        <dbReference type="ARBA" id="ARBA00010072"/>
    </source>
</evidence>
<feature type="domain" description="ABC transmembrane type-1" evidence="10">
    <location>
        <begin position="78"/>
        <end position="266"/>
    </location>
</feature>
<evidence type="ECO:0000259" key="10">
    <source>
        <dbReference type="PROSITE" id="PS50928"/>
    </source>
</evidence>
<dbReference type="Gene3D" id="1.10.3720.10">
    <property type="entry name" value="MetI-like"/>
    <property type="match status" value="1"/>
</dbReference>
<feature type="transmembrane region" description="Helical" evidence="9">
    <location>
        <begin position="116"/>
        <end position="135"/>
    </location>
</feature>
<dbReference type="Proteomes" id="UP000310263">
    <property type="component" value="Unassembled WGS sequence"/>
</dbReference>
<feature type="transmembrane region" description="Helical" evidence="9">
    <location>
        <begin position="37"/>
        <end position="62"/>
    </location>
</feature>
<comment type="subcellular location">
    <subcellularLocation>
        <location evidence="1 9">Cell membrane</location>
        <topology evidence="1 9">Multi-pass membrane protein</topology>
    </subcellularLocation>
</comment>
<evidence type="ECO:0000256" key="6">
    <source>
        <dbReference type="ARBA" id="ARBA00022970"/>
    </source>
</evidence>
<accession>A0A4S2F5P2</accession>
<dbReference type="OrthoDB" id="9814902at2"/>
<organism evidence="11 12">
    <name type="scientific">Muricaecibacterium torontonense</name>
    <dbReference type="NCBI Taxonomy" id="3032871"/>
    <lineage>
        <taxon>Bacteria</taxon>
        <taxon>Bacillati</taxon>
        <taxon>Actinomycetota</taxon>
        <taxon>Coriobacteriia</taxon>
        <taxon>Coriobacteriales</taxon>
        <taxon>Atopobiaceae</taxon>
        <taxon>Muricaecibacterium</taxon>
    </lineage>
</organism>
<evidence type="ECO:0000256" key="9">
    <source>
        <dbReference type="RuleBase" id="RU363032"/>
    </source>
</evidence>
<evidence type="ECO:0000256" key="4">
    <source>
        <dbReference type="ARBA" id="ARBA00022475"/>
    </source>
</evidence>
<keyword evidence="7 9" id="KW-1133">Transmembrane helix</keyword>
<keyword evidence="5 9" id="KW-0812">Transmembrane</keyword>
<dbReference type="Pfam" id="PF00528">
    <property type="entry name" value="BPD_transp_1"/>
    <property type="match status" value="1"/>
</dbReference>
<name>A0A4S2F5P2_9ACTN</name>
<dbReference type="GO" id="GO:0043190">
    <property type="term" value="C:ATP-binding cassette (ABC) transporter complex"/>
    <property type="evidence" value="ECO:0007669"/>
    <property type="project" value="InterPro"/>
</dbReference>
<protein>
    <submittedName>
        <fullName evidence="11">Amino acid ABC transporter permease</fullName>
    </submittedName>
</protein>
<keyword evidence="12" id="KW-1185">Reference proteome</keyword>
<proteinExistence type="inferred from homology"/>
<dbReference type="PANTHER" id="PTHR30614">
    <property type="entry name" value="MEMBRANE COMPONENT OF AMINO ACID ABC TRANSPORTER"/>
    <property type="match status" value="1"/>
</dbReference>
<dbReference type="CDD" id="cd06261">
    <property type="entry name" value="TM_PBP2"/>
    <property type="match status" value="1"/>
</dbReference>
<evidence type="ECO:0000256" key="3">
    <source>
        <dbReference type="ARBA" id="ARBA00022448"/>
    </source>
</evidence>
<comment type="similarity">
    <text evidence="2">Belongs to the binding-protein-dependent transport system permease family. HisMQ subfamily.</text>
</comment>
<dbReference type="GO" id="GO:0022857">
    <property type="term" value="F:transmembrane transporter activity"/>
    <property type="evidence" value="ECO:0007669"/>
    <property type="project" value="InterPro"/>
</dbReference>
<keyword evidence="3 9" id="KW-0813">Transport</keyword>
<evidence type="ECO:0000313" key="11">
    <source>
        <dbReference type="EMBL" id="TGY62594.1"/>
    </source>
</evidence>
<dbReference type="SUPFAM" id="SSF161098">
    <property type="entry name" value="MetI-like"/>
    <property type="match status" value="1"/>
</dbReference>
<dbReference type="NCBIfam" id="TIGR01726">
    <property type="entry name" value="HEQRo_perm_3TM"/>
    <property type="match status" value="1"/>
</dbReference>
<reference evidence="11 12" key="1">
    <citation type="submission" date="2019-04" db="EMBL/GenBank/DDBJ databases">
        <title>Microbes associate with the intestines of laboratory mice.</title>
        <authorList>
            <person name="Navarre W."/>
            <person name="Wong E."/>
            <person name="Huang K."/>
            <person name="Tropini C."/>
            <person name="Ng K."/>
            <person name="Yu B."/>
        </authorList>
    </citation>
    <scope>NUCLEOTIDE SEQUENCE [LARGE SCALE GENOMIC DNA]</scope>
    <source>
        <strain evidence="11 12">NM07_P-09</strain>
    </source>
</reference>
<dbReference type="GO" id="GO:0006865">
    <property type="term" value="P:amino acid transport"/>
    <property type="evidence" value="ECO:0007669"/>
    <property type="project" value="UniProtKB-KW"/>
</dbReference>
<feature type="transmembrane region" description="Helical" evidence="9">
    <location>
        <begin position="147"/>
        <end position="166"/>
    </location>
</feature>
<sequence>MSERSHASHKSAARQPRSRQRLFWAPDGGAVPCGRAALSYLVVCAAVVTVVWLSLGAAGIALNFDFVAQYQARIWDGFLTTLGISAASLVLSLAIGIPVAAGQGARFLPLRYLCDLYVKIIRGTPLIVQIYFFYYIIGTAWGIDNRLLAGIMILSLFSGAYIAEIIRGSLLALDKSQLEAARSVGFTRTQTLRYVVIPQLVAQTLPALTGQAASIIKDSSLLSVIAVIELTQTIREITATNYNFFGGFLLLGGLYLVLTLPIMFVSRRFEKRLSYE</sequence>
<evidence type="ECO:0000256" key="1">
    <source>
        <dbReference type="ARBA" id="ARBA00004651"/>
    </source>
</evidence>
<gene>
    <name evidence="11" type="ORF">E5334_04060</name>
</gene>
<keyword evidence="8 9" id="KW-0472">Membrane</keyword>